<dbReference type="PANTHER" id="PTHR21262">
    <property type="entry name" value="GUANOSINE-3',5'-BIS DIPHOSPHATE 3'-PYROPHOSPHOHYDROLASE"/>
    <property type="match status" value="1"/>
</dbReference>
<dbReference type="FunFam" id="3.10.20.30:FF:000002">
    <property type="entry name" value="GTP pyrophosphokinase (RelA/SpoT)"/>
    <property type="match status" value="1"/>
</dbReference>
<dbReference type="Gene3D" id="1.10.3210.10">
    <property type="entry name" value="Hypothetical protein af1432"/>
    <property type="match status" value="1"/>
</dbReference>
<dbReference type="InterPro" id="IPR003607">
    <property type="entry name" value="HD/PDEase_dom"/>
</dbReference>
<keyword evidence="4" id="KW-0418">Kinase</keyword>
<organism evidence="4 5">
    <name type="scientific">Natronoflexus pectinivorans</name>
    <dbReference type="NCBI Taxonomy" id="682526"/>
    <lineage>
        <taxon>Bacteria</taxon>
        <taxon>Pseudomonadati</taxon>
        <taxon>Bacteroidota</taxon>
        <taxon>Bacteroidia</taxon>
        <taxon>Marinilabiliales</taxon>
        <taxon>Marinilabiliaceae</taxon>
        <taxon>Natronoflexus</taxon>
    </lineage>
</organism>
<dbReference type="SMART" id="SM00471">
    <property type="entry name" value="HDc"/>
    <property type="match status" value="1"/>
</dbReference>
<dbReference type="RefSeq" id="WP_132434128.1">
    <property type="nucleotide sequence ID" value="NZ_SLWK01000008.1"/>
</dbReference>
<feature type="domain" description="TGS" evidence="3">
    <location>
        <begin position="402"/>
        <end position="463"/>
    </location>
</feature>
<dbReference type="PROSITE" id="PS51880">
    <property type="entry name" value="TGS"/>
    <property type="match status" value="1"/>
</dbReference>
<dbReference type="Gene3D" id="3.30.460.10">
    <property type="entry name" value="Beta Polymerase, domain 2"/>
    <property type="match status" value="1"/>
</dbReference>
<dbReference type="GO" id="GO:0005886">
    <property type="term" value="C:plasma membrane"/>
    <property type="evidence" value="ECO:0007669"/>
    <property type="project" value="TreeGrafter"/>
</dbReference>
<keyword evidence="4" id="KW-0808">Transferase</keyword>
<dbReference type="Pfam" id="PF04607">
    <property type="entry name" value="RelA_SpoT"/>
    <property type="match status" value="1"/>
</dbReference>
<dbReference type="InterPro" id="IPR007685">
    <property type="entry name" value="RelA_SpoT"/>
</dbReference>
<dbReference type="NCBIfam" id="TIGR00691">
    <property type="entry name" value="spoT_relA"/>
    <property type="match status" value="1"/>
</dbReference>
<dbReference type="Pfam" id="PF02824">
    <property type="entry name" value="TGS"/>
    <property type="match status" value="1"/>
</dbReference>
<dbReference type="InterPro" id="IPR004811">
    <property type="entry name" value="RelA/Spo_fam"/>
</dbReference>
<dbReference type="AlphaFoldDB" id="A0A4R2GH04"/>
<dbReference type="SUPFAM" id="SSF81271">
    <property type="entry name" value="TGS-like"/>
    <property type="match status" value="1"/>
</dbReference>
<dbReference type="Gene3D" id="3.10.20.30">
    <property type="match status" value="1"/>
</dbReference>
<dbReference type="CDD" id="cd01668">
    <property type="entry name" value="TGS_RSH"/>
    <property type="match status" value="1"/>
</dbReference>
<dbReference type="EMBL" id="SLWK01000008">
    <property type="protein sequence ID" value="TCO07424.1"/>
    <property type="molecule type" value="Genomic_DNA"/>
</dbReference>
<dbReference type="InterPro" id="IPR045865">
    <property type="entry name" value="ACT-like_dom_sf"/>
</dbReference>
<dbReference type="InterPro" id="IPR012675">
    <property type="entry name" value="Beta-grasp_dom_sf"/>
</dbReference>
<dbReference type="Pfam" id="PF13291">
    <property type="entry name" value="ACT_4"/>
    <property type="match status" value="1"/>
</dbReference>
<dbReference type="CDD" id="cd05399">
    <property type="entry name" value="NT_Rel-Spo_like"/>
    <property type="match status" value="1"/>
</dbReference>
<evidence type="ECO:0000256" key="1">
    <source>
        <dbReference type="RuleBase" id="RU003847"/>
    </source>
</evidence>
<dbReference type="Gene3D" id="3.30.70.260">
    <property type="match status" value="1"/>
</dbReference>
<gene>
    <name evidence="4" type="ORF">EV194_10829</name>
</gene>
<dbReference type="SUPFAM" id="SSF55021">
    <property type="entry name" value="ACT-like"/>
    <property type="match status" value="1"/>
</dbReference>
<proteinExistence type="inferred from homology"/>
<dbReference type="Proteomes" id="UP000295221">
    <property type="component" value="Unassembled WGS sequence"/>
</dbReference>
<dbReference type="SMART" id="SM00954">
    <property type="entry name" value="RelA_SpoT"/>
    <property type="match status" value="1"/>
</dbReference>
<dbReference type="GO" id="GO:0015969">
    <property type="term" value="P:guanosine tetraphosphate metabolic process"/>
    <property type="evidence" value="ECO:0007669"/>
    <property type="project" value="InterPro"/>
</dbReference>
<dbReference type="InterPro" id="IPR045600">
    <property type="entry name" value="RelA/SpoT_AH_RIS"/>
</dbReference>
<name>A0A4R2GH04_9BACT</name>
<comment type="caution">
    <text evidence="4">The sequence shown here is derived from an EMBL/GenBank/DDBJ whole genome shotgun (WGS) entry which is preliminary data.</text>
</comment>
<accession>A0A4R2GH04</accession>
<reference evidence="4 5" key="1">
    <citation type="submission" date="2019-03" db="EMBL/GenBank/DDBJ databases">
        <title>Genomic Encyclopedia of Type Strains, Phase IV (KMG-IV): sequencing the most valuable type-strain genomes for metagenomic binning, comparative biology and taxonomic classification.</title>
        <authorList>
            <person name="Goeker M."/>
        </authorList>
    </citation>
    <scope>NUCLEOTIDE SEQUENCE [LARGE SCALE GENOMIC DNA]</scope>
    <source>
        <strain evidence="4 5">DSM 24179</strain>
    </source>
</reference>
<feature type="domain" description="ACT" evidence="2">
    <location>
        <begin position="665"/>
        <end position="739"/>
    </location>
</feature>
<dbReference type="Pfam" id="PF19296">
    <property type="entry name" value="RelA_AH_RIS"/>
    <property type="match status" value="1"/>
</dbReference>
<keyword evidence="5" id="KW-1185">Reference proteome</keyword>
<comment type="function">
    <text evidence="1">In eubacteria ppGpp (guanosine 3'-diphosphate 5'-diphosphate) is a mediator of the stringent response that coordinates a variety of cellular activities in response to changes in nutritional abundance.</text>
</comment>
<dbReference type="Pfam" id="PF13328">
    <property type="entry name" value="HD_4"/>
    <property type="match status" value="1"/>
</dbReference>
<dbReference type="GO" id="GO:0016301">
    <property type="term" value="F:kinase activity"/>
    <property type="evidence" value="ECO:0007669"/>
    <property type="project" value="UniProtKB-KW"/>
</dbReference>
<dbReference type="InterPro" id="IPR033655">
    <property type="entry name" value="TGS_RelA/SpoT"/>
</dbReference>
<dbReference type="SUPFAM" id="SSF81301">
    <property type="entry name" value="Nucleotidyltransferase"/>
    <property type="match status" value="1"/>
</dbReference>
<evidence type="ECO:0000313" key="4">
    <source>
        <dbReference type="EMBL" id="TCO07424.1"/>
    </source>
</evidence>
<protein>
    <submittedName>
        <fullName evidence="4">GTP pyrophosphokinase</fullName>
    </submittedName>
</protein>
<evidence type="ECO:0000313" key="5">
    <source>
        <dbReference type="Proteomes" id="UP000295221"/>
    </source>
</evidence>
<dbReference type="SUPFAM" id="SSF109604">
    <property type="entry name" value="HD-domain/PDEase-like"/>
    <property type="match status" value="1"/>
</dbReference>
<evidence type="ECO:0000259" key="3">
    <source>
        <dbReference type="PROSITE" id="PS51880"/>
    </source>
</evidence>
<dbReference type="FunFam" id="1.10.3210.10:FF:000001">
    <property type="entry name" value="GTP pyrophosphokinase RelA"/>
    <property type="match status" value="1"/>
</dbReference>
<dbReference type="InterPro" id="IPR043519">
    <property type="entry name" value="NT_sf"/>
</dbReference>
<dbReference type="CDD" id="cd00077">
    <property type="entry name" value="HDc"/>
    <property type="match status" value="1"/>
</dbReference>
<dbReference type="InterPro" id="IPR002912">
    <property type="entry name" value="ACT_dom"/>
</dbReference>
<sequence>MSEETLKLEEQEAKQELDEILKICNRCQKPEDYRLIQKAFELALEAHKGVRRKSGELYITHPLAVARIVAEEIGLGPKGISAAILHDVVEDTDYTVDDIKTIFGDTVANIVDGLTKLEGAFDQTQSKQAENFRKLLLTMVEDVRVILIKLADRLHNMRTLDSMPEHKKLKIAGETLFIYAPLAHRLGLYAIKTELEDLSLKYEHPGIYQEISDELKEYQERNLQLLNRFSLPIIDRLKKEGYEFDIVGRPKSIFSIWTKMQKKQIPFEEIYDLLALRIVFHPKPAIPEKSQCWNIYSYITDLYKPKPDRLRDWVSVPKANGYEALHATFMGPDGKWVEIQIRSARMDEIAERGFAAHWKYKGQTDKESELDNWLKRIREVLENPDSDSLEFLDDFKLNLFSAEMMIFTPKGDVKILPKGATTLDLAFEIHSNIGYKCIGAKVNYKLVPLSHELKSGDQVEILTSEKQTPKYEWLNYVTTAKAKTRIKDAFKKERKDMVKRGESVLEDALKKKKLTINAKILKKLQTFYNLPNKEELYIKISRNLIRLDNLQKILSDKTTNKWVRYWRLSFGKNQSGVRSGRRSTEKASKPNEMVVSDQMDDESYLIAPCCNPIPGDDVVGYHDDKEKLILHSRKCPVAIRLMSSHGNRIVSASWESHKILSFLAVINLSGIDQIGIVSKITKVISDDQNVNMRSIHFESHDGIFEGTIYLYIHNTEDLNNLIFNISRIKGVHNVSRQERINA</sequence>
<dbReference type="PANTHER" id="PTHR21262:SF31">
    <property type="entry name" value="GTP PYROPHOSPHOKINASE"/>
    <property type="match status" value="1"/>
</dbReference>
<evidence type="ECO:0000259" key="2">
    <source>
        <dbReference type="PROSITE" id="PS51671"/>
    </source>
</evidence>
<dbReference type="PROSITE" id="PS51671">
    <property type="entry name" value="ACT"/>
    <property type="match status" value="1"/>
</dbReference>
<dbReference type="InterPro" id="IPR012676">
    <property type="entry name" value="TGS-like"/>
</dbReference>
<dbReference type="InterPro" id="IPR004095">
    <property type="entry name" value="TGS"/>
</dbReference>
<dbReference type="OrthoDB" id="9805041at2"/>
<comment type="similarity">
    <text evidence="1">Belongs to the relA/spoT family.</text>
</comment>